<evidence type="ECO:0008006" key="4">
    <source>
        <dbReference type="Google" id="ProtNLM"/>
    </source>
</evidence>
<keyword evidence="1" id="KW-1133">Transmembrane helix</keyword>
<name>A0A7C9W1X4_9PSEU</name>
<comment type="caution">
    <text evidence="2">The sequence shown here is derived from an EMBL/GenBank/DDBJ whole genome shotgun (WGS) entry which is preliminary data.</text>
</comment>
<organism evidence="2 3">
    <name type="scientific">Lentzea alba</name>
    <dbReference type="NCBI Taxonomy" id="2714351"/>
    <lineage>
        <taxon>Bacteria</taxon>
        <taxon>Bacillati</taxon>
        <taxon>Actinomycetota</taxon>
        <taxon>Actinomycetes</taxon>
        <taxon>Pseudonocardiales</taxon>
        <taxon>Pseudonocardiaceae</taxon>
        <taxon>Lentzea</taxon>
    </lineage>
</organism>
<sequence>MTLLAVERIKLFSTRSPYWCSALALILGVGLTAIIAGTTENGQMSIGLTQFGSSQLALAVVLVMSALAVTTEYRFSTIRATFLAVPNRISALVAKTVVVAFIAGVLGEIIAFGSWALAKVMSPTSDLAINTGAEWRHVAGVGLLFGIGAILAMAVGILVRQTAGAVAILLVWNMLLEGLIGIIPKVGVKIQAWLPFQNANHFLALGGADAAEQPGAGIDFKLSQWGSLAYFAGIAVALLVVALIVAKRRDA</sequence>
<keyword evidence="1" id="KW-0812">Transmembrane</keyword>
<accession>A0A7C9W1X4</accession>
<proteinExistence type="predicted"/>
<keyword evidence="1" id="KW-0472">Membrane</keyword>
<gene>
    <name evidence="2" type="ORF">G7043_23610</name>
</gene>
<dbReference type="Proteomes" id="UP000481360">
    <property type="component" value="Unassembled WGS sequence"/>
</dbReference>
<evidence type="ECO:0000313" key="2">
    <source>
        <dbReference type="EMBL" id="NGY61920.1"/>
    </source>
</evidence>
<dbReference type="RefSeq" id="WP_166048845.1">
    <property type="nucleotide sequence ID" value="NZ_JAAMPJ010000006.1"/>
</dbReference>
<evidence type="ECO:0000256" key="1">
    <source>
        <dbReference type="SAM" id="Phobius"/>
    </source>
</evidence>
<dbReference type="EMBL" id="JAAMPJ010000006">
    <property type="protein sequence ID" value="NGY61920.1"/>
    <property type="molecule type" value="Genomic_DNA"/>
</dbReference>
<feature type="transmembrane region" description="Helical" evidence="1">
    <location>
        <begin position="166"/>
        <end position="184"/>
    </location>
</feature>
<feature type="transmembrane region" description="Helical" evidence="1">
    <location>
        <begin position="138"/>
        <end position="159"/>
    </location>
</feature>
<feature type="transmembrane region" description="Helical" evidence="1">
    <location>
        <begin position="228"/>
        <end position="246"/>
    </location>
</feature>
<feature type="transmembrane region" description="Helical" evidence="1">
    <location>
        <begin position="96"/>
        <end position="118"/>
    </location>
</feature>
<evidence type="ECO:0000313" key="3">
    <source>
        <dbReference type="Proteomes" id="UP000481360"/>
    </source>
</evidence>
<feature type="transmembrane region" description="Helical" evidence="1">
    <location>
        <begin position="56"/>
        <end position="75"/>
    </location>
</feature>
<reference evidence="2 3" key="1">
    <citation type="submission" date="2020-03" db="EMBL/GenBank/DDBJ databases">
        <title>Isolation and identification of active actinomycetes.</title>
        <authorList>
            <person name="Sun X."/>
        </authorList>
    </citation>
    <scope>NUCLEOTIDE SEQUENCE [LARGE SCALE GENOMIC DNA]</scope>
    <source>
        <strain evidence="2 3">NEAU-D13</strain>
    </source>
</reference>
<keyword evidence="3" id="KW-1185">Reference proteome</keyword>
<protein>
    <recommendedName>
        <fullName evidence="4">ABC-2 type transport system permease protein</fullName>
    </recommendedName>
</protein>
<feature type="transmembrane region" description="Helical" evidence="1">
    <location>
        <begin position="18"/>
        <end position="36"/>
    </location>
</feature>
<dbReference type="AlphaFoldDB" id="A0A7C9W1X4"/>